<dbReference type="GO" id="GO:0006334">
    <property type="term" value="P:nucleosome assembly"/>
    <property type="evidence" value="ECO:0007669"/>
    <property type="project" value="EnsemblFungi"/>
</dbReference>
<dbReference type="PROSITE" id="PS50817">
    <property type="entry name" value="INTEIN_N_TER"/>
    <property type="match status" value="1"/>
</dbReference>
<dbReference type="PROSITE" id="PS50082">
    <property type="entry name" value="WD_REPEATS_2"/>
    <property type="match status" value="4"/>
</dbReference>
<dbReference type="GO" id="GO:0003714">
    <property type="term" value="F:transcription corepressor activity"/>
    <property type="evidence" value="ECO:0007669"/>
    <property type="project" value="EnsemblFungi"/>
</dbReference>
<keyword evidence="4 10" id="KW-0853">WD repeat</keyword>
<feature type="repeat" description="WD" evidence="10">
    <location>
        <begin position="73"/>
        <end position="105"/>
    </location>
</feature>
<feature type="compositionally biased region" description="Acidic residues" evidence="12">
    <location>
        <begin position="290"/>
        <end position="302"/>
    </location>
</feature>
<evidence type="ECO:0000256" key="8">
    <source>
        <dbReference type="ARBA" id="ARBA00023163"/>
    </source>
</evidence>
<evidence type="ECO:0000256" key="11">
    <source>
        <dbReference type="RuleBase" id="RU364014"/>
    </source>
</evidence>
<evidence type="ECO:0000313" key="16">
    <source>
        <dbReference type="Proteomes" id="UP000006790"/>
    </source>
</evidence>
<dbReference type="FunFam" id="2.130.10.10:FF:001073">
    <property type="entry name" value="Protein HIR"/>
    <property type="match status" value="1"/>
</dbReference>
<dbReference type="GO" id="GO:0000785">
    <property type="term" value="C:chromatin"/>
    <property type="evidence" value="ECO:0007669"/>
    <property type="project" value="TreeGrafter"/>
</dbReference>
<dbReference type="GO" id="GO:0000417">
    <property type="term" value="C:HIR complex"/>
    <property type="evidence" value="ECO:0007669"/>
    <property type="project" value="EnsemblFungi"/>
</dbReference>
<dbReference type="InterPro" id="IPR001680">
    <property type="entry name" value="WD40_rpt"/>
</dbReference>
<feature type="repeat" description="WD" evidence="10">
    <location>
        <begin position="130"/>
        <end position="171"/>
    </location>
</feature>
<dbReference type="OrthoDB" id="1741719at2759"/>
<dbReference type="SMART" id="SM00320">
    <property type="entry name" value="WD40"/>
    <property type="match status" value="6"/>
</dbReference>
<dbReference type="GO" id="GO:0000122">
    <property type="term" value="P:negative regulation of transcription by RNA polymerase II"/>
    <property type="evidence" value="ECO:0007669"/>
    <property type="project" value="EnsemblFungi"/>
</dbReference>
<feature type="repeat" description="WD" evidence="10">
    <location>
        <begin position="20"/>
        <end position="46"/>
    </location>
</feature>
<proteinExistence type="inferred from homology"/>
<feature type="domain" description="CAF1B/HIR1 beta-propeller" evidence="14">
    <location>
        <begin position="28"/>
        <end position="389"/>
    </location>
</feature>
<dbReference type="Gene3D" id="2.130.10.10">
    <property type="entry name" value="YVTN repeat-like/Quinoprotein amine dehydrogenase"/>
    <property type="match status" value="2"/>
</dbReference>
<dbReference type="EMBL" id="CP002503">
    <property type="protein sequence ID" value="AET41075.1"/>
    <property type="molecule type" value="Genomic_DNA"/>
</dbReference>
<dbReference type="InterPro" id="IPR019015">
    <property type="entry name" value="HIRA_B_motif"/>
</dbReference>
<evidence type="ECO:0000256" key="6">
    <source>
        <dbReference type="ARBA" id="ARBA00022853"/>
    </source>
</evidence>
<dbReference type="InterPro" id="IPR006141">
    <property type="entry name" value="Intein_N"/>
</dbReference>
<keyword evidence="5 11" id="KW-0677">Repeat</keyword>
<evidence type="ECO:0000256" key="2">
    <source>
        <dbReference type="ARBA" id="ARBA00007306"/>
    </source>
</evidence>
<evidence type="ECO:0000256" key="5">
    <source>
        <dbReference type="ARBA" id="ARBA00022737"/>
    </source>
</evidence>
<dbReference type="STRING" id="931890.G8JW60"/>
<feature type="region of interest" description="Disordered" evidence="12">
    <location>
        <begin position="290"/>
        <end position="323"/>
    </location>
</feature>
<organism evidence="15 16">
    <name type="scientific">Eremothecium cymbalariae (strain CBS 270.75 / DBVPG 7215 / KCTC 17166 / NRRL Y-17582)</name>
    <name type="common">Yeast</name>
    <dbReference type="NCBI Taxonomy" id="931890"/>
    <lineage>
        <taxon>Eukaryota</taxon>
        <taxon>Fungi</taxon>
        <taxon>Dikarya</taxon>
        <taxon>Ascomycota</taxon>
        <taxon>Saccharomycotina</taxon>
        <taxon>Saccharomycetes</taxon>
        <taxon>Saccharomycetales</taxon>
        <taxon>Saccharomycetaceae</taxon>
        <taxon>Eremothecium</taxon>
    </lineage>
</organism>
<dbReference type="GO" id="GO:0006368">
    <property type="term" value="P:transcription elongation by RNA polymerase II"/>
    <property type="evidence" value="ECO:0007669"/>
    <property type="project" value="EnsemblFungi"/>
</dbReference>
<dbReference type="RefSeq" id="XP_003647892.1">
    <property type="nucleotide sequence ID" value="XM_003647844.1"/>
</dbReference>
<dbReference type="eggNOG" id="KOG0973">
    <property type="taxonomic scope" value="Eukaryota"/>
</dbReference>
<dbReference type="GO" id="GO:0016539">
    <property type="term" value="P:intein-mediated protein splicing"/>
    <property type="evidence" value="ECO:0007669"/>
    <property type="project" value="InterPro"/>
</dbReference>
<keyword evidence="9 11" id="KW-0539">Nucleus</keyword>
<dbReference type="GO" id="GO:0016480">
    <property type="term" value="P:negative regulation of transcription by RNA polymerase III"/>
    <property type="evidence" value="ECO:0007669"/>
    <property type="project" value="EnsemblFungi"/>
</dbReference>
<feature type="compositionally biased region" description="Basic and acidic residues" evidence="12">
    <location>
        <begin position="311"/>
        <end position="323"/>
    </location>
</feature>
<dbReference type="InterPro" id="IPR011494">
    <property type="entry name" value="HIRA-like_C"/>
</dbReference>
<evidence type="ECO:0000256" key="7">
    <source>
        <dbReference type="ARBA" id="ARBA00023015"/>
    </source>
</evidence>
<dbReference type="Proteomes" id="UP000006790">
    <property type="component" value="Chromosome 7"/>
</dbReference>
<feature type="domain" description="Protein HIRA-like C-terminal" evidence="13">
    <location>
        <begin position="716"/>
        <end position="817"/>
    </location>
</feature>
<dbReference type="GO" id="GO:0000775">
    <property type="term" value="C:chromosome, centromeric region"/>
    <property type="evidence" value="ECO:0007669"/>
    <property type="project" value="EnsemblFungi"/>
</dbReference>
<dbReference type="InterPro" id="IPR036322">
    <property type="entry name" value="WD40_repeat_dom_sf"/>
</dbReference>
<comment type="function">
    <text evidence="11">Required for replication-independent chromatin assembly and for the periodic repression of histone gene transcription during the cell cycle.</text>
</comment>
<dbReference type="InterPro" id="IPR055410">
    <property type="entry name" value="Beta-prop_CAF1B_HIR1"/>
</dbReference>
<dbReference type="FunCoup" id="G8JW60">
    <property type="interactions" value="190"/>
</dbReference>
<accession>G8JW60</accession>
<dbReference type="PANTHER" id="PTHR13831">
    <property type="entry name" value="MEMBER OF THE HIR1 FAMILY OF WD-REPEAT PROTEINS"/>
    <property type="match status" value="1"/>
</dbReference>
<sequence>MKVLKLPWLTHQEGHRTYEIYTVDVSVDGQRVATGGLDGKIRIWSVLNILQFAKPKVSWPEIDAQLKKPLSSMSRHTGSVTALKFSPNGKYLASGSDDKILLIWEKEKGPVQPVFGTETDLEHWNVRKRLVAHDNDIQDICWAPDSSILVTVGLDRSIIVWNGSTFEKIKRFDVHQSHVKGVVFDPANKYFATASDDRTVKIFRYHKGADLSFTIEHIITEPFQGSPLTTYFRRLTWSPDGQHLAVPNGTNGPVSTVAIISRGNWDTSVSLVGHDQPTEVACFNPRLFEHEDDELSPEDDEQKEGSNVTEARQDKQKNGDDRVDSVVATAGQDKTVVVWNTSRARPVFVAYDITTKSITDMSWTYDGEALFVTSLDSQIIVIVFEKDELGKAIPIEQNVEQLHRYGVDKDSLVFPESVKQLMLEDEARKTKKPRIASTALLESRIGTVQQPNVLTARRKEPKKDPAKVEVKQINTLTVRKKHDSLNKIVFQNGKKRVAPTLISTGYSPTKVTFEARTDIDPDFGKKKPLKESEHTLTGKISKPSLPLPRLGIHTLIMGVKDREVERFYVEEEGGGTGGGVADDDGDIINEVDESKNDHKMTLNSKTTIEKIWKEEPNVRYLDYPGVLPDADVVICEYGDIDDLHILEIRNGVERAIQFDREALFDNPTKILGYYNGQRTLEAFIPEVVVSCVGSKFCQCWALATASGSIYFYREHGQSKIPKITIGHKIIKLLSWKQYLIALTESCLFYAWDLDAMKLVYKEISAIPVLMQDVPQNNKVRVTRRILDFRMEPDSYNLTVELTDGSSYAWDNTLGCWTDCNNHYKRLSPD</sequence>
<dbReference type="AlphaFoldDB" id="G8JW60"/>
<evidence type="ECO:0000256" key="4">
    <source>
        <dbReference type="ARBA" id="ARBA00022574"/>
    </source>
</evidence>
<dbReference type="GO" id="GO:0003677">
    <property type="term" value="F:DNA binding"/>
    <property type="evidence" value="ECO:0007669"/>
    <property type="project" value="EnsemblFungi"/>
</dbReference>
<keyword evidence="16" id="KW-1185">Reference proteome</keyword>
<dbReference type="Pfam" id="PF07569">
    <property type="entry name" value="Hira"/>
    <property type="match status" value="1"/>
</dbReference>
<name>G8JW60_ERECY</name>
<dbReference type="GO" id="GO:1905268">
    <property type="term" value="P:negative regulation of chromatin organization"/>
    <property type="evidence" value="ECO:0007669"/>
    <property type="project" value="EnsemblFungi"/>
</dbReference>
<dbReference type="PROSITE" id="PS50294">
    <property type="entry name" value="WD_REPEATS_REGION"/>
    <property type="match status" value="3"/>
</dbReference>
<evidence type="ECO:0000256" key="3">
    <source>
        <dbReference type="ARBA" id="ARBA00022491"/>
    </source>
</evidence>
<dbReference type="GO" id="GO:0042802">
    <property type="term" value="F:identical protein binding"/>
    <property type="evidence" value="ECO:0007669"/>
    <property type="project" value="EnsemblFungi"/>
</dbReference>
<dbReference type="InterPro" id="IPR031120">
    <property type="entry name" value="HIR1-like"/>
</dbReference>
<dbReference type="OMA" id="KRFDVHQ"/>
<dbReference type="CDD" id="cd00200">
    <property type="entry name" value="WD40"/>
    <property type="match status" value="1"/>
</dbReference>
<keyword evidence="7 11" id="KW-0805">Transcription regulation</keyword>
<protein>
    <recommendedName>
        <fullName evidence="11">Protein HIR</fullName>
    </recommendedName>
</protein>
<dbReference type="PANTHER" id="PTHR13831:SF0">
    <property type="entry name" value="PROTEIN HIRA"/>
    <property type="match status" value="1"/>
</dbReference>
<keyword evidence="8 11" id="KW-0804">Transcription</keyword>
<evidence type="ECO:0000256" key="10">
    <source>
        <dbReference type="PROSITE-ProRule" id="PRU00221"/>
    </source>
</evidence>
<evidence type="ECO:0000313" key="15">
    <source>
        <dbReference type="EMBL" id="AET41075.1"/>
    </source>
</evidence>
<keyword evidence="6 11" id="KW-0156">Chromatin regulator</keyword>
<gene>
    <name evidence="15" type="ordered locus">Ecym_7229</name>
</gene>
<evidence type="ECO:0000259" key="14">
    <source>
        <dbReference type="Pfam" id="PF24105"/>
    </source>
</evidence>
<dbReference type="SUPFAM" id="SSF50978">
    <property type="entry name" value="WD40 repeat-like"/>
    <property type="match status" value="1"/>
</dbReference>
<comment type="similarity">
    <text evidence="2 11">Belongs to the WD repeat HIR1 family.</text>
</comment>
<evidence type="ECO:0000256" key="9">
    <source>
        <dbReference type="ARBA" id="ARBA00023242"/>
    </source>
</evidence>
<evidence type="ECO:0000259" key="13">
    <source>
        <dbReference type="Pfam" id="PF07569"/>
    </source>
</evidence>
<dbReference type="FunFam" id="2.130.10.10:FF:000290">
    <property type="entry name" value="Protein HIR"/>
    <property type="match status" value="1"/>
</dbReference>
<dbReference type="HOGENOM" id="CLU_004372_3_0_1"/>
<dbReference type="GO" id="GO:0005634">
    <property type="term" value="C:nucleus"/>
    <property type="evidence" value="ECO:0007669"/>
    <property type="project" value="UniProtKB-SubCell"/>
</dbReference>
<dbReference type="KEGG" id="erc:Ecym_7229"/>
<evidence type="ECO:0000256" key="1">
    <source>
        <dbReference type="ARBA" id="ARBA00004123"/>
    </source>
</evidence>
<dbReference type="InParanoid" id="G8JW60"/>
<dbReference type="GeneID" id="11469502"/>
<dbReference type="Pfam" id="PF24105">
    <property type="entry name" value="Beta-prop_CAF1B_HIR1"/>
    <property type="match status" value="1"/>
</dbReference>
<evidence type="ECO:0000256" key="12">
    <source>
        <dbReference type="SAM" id="MobiDB-lite"/>
    </source>
</evidence>
<reference evidence="16" key="1">
    <citation type="journal article" date="2012" name="G3 (Bethesda)">
        <title>Pichia sorbitophila, an interspecies yeast hybrid reveals early steps of genome resolution following polyploidization.</title>
        <authorList>
            <person name="Leh Louis V."/>
            <person name="Despons L."/>
            <person name="Friedrich A."/>
            <person name="Martin T."/>
            <person name="Durrens P."/>
            <person name="Casaregola S."/>
            <person name="Neuveglise C."/>
            <person name="Fairhead C."/>
            <person name="Marck C."/>
            <person name="Cruz J.A."/>
            <person name="Straub M.L."/>
            <person name="Kugler V."/>
            <person name="Sacerdot C."/>
            <person name="Uzunov Z."/>
            <person name="Thierry A."/>
            <person name="Weiss S."/>
            <person name="Bleykasten C."/>
            <person name="De Montigny J."/>
            <person name="Jacques N."/>
            <person name="Jung P."/>
            <person name="Lemaire M."/>
            <person name="Mallet S."/>
            <person name="Morel G."/>
            <person name="Richard G.F."/>
            <person name="Sarkar A."/>
            <person name="Savel G."/>
            <person name="Schacherer J."/>
            <person name="Seret M.L."/>
            <person name="Talla E."/>
            <person name="Samson G."/>
            <person name="Jubin C."/>
            <person name="Poulain J."/>
            <person name="Vacherie B."/>
            <person name="Barbe V."/>
            <person name="Pelletier E."/>
            <person name="Sherman D.J."/>
            <person name="Westhof E."/>
            <person name="Weissenbach J."/>
            <person name="Baret P.V."/>
            <person name="Wincker P."/>
            <person name="Gaillardin C."/>
            <person name="Dujon B."/>
            <person name="Souciet J.L."/>
        </authorList>
    </citation>
    <scope>NUCLEOTIDE SEQUENCE [LARGE SCALE GENOMIC DNA]</scope>
    <source>
        <strain evidence="16">CBS 270.75 / DBVPG 7215 / KCTC 17166 / NRRL Y-17582</strain>
    </source>
</reference>
<feature type="repeat" description="WD" evidence="10">
    <location>
        <begin position="172"/>
        <end position="213"/>
    </location>
</feature>
<dbReference type="GO" id="GO:0031491">
    <property type="term" value="F:nucleosome binding"/>
    <property type="evidence" value="ECO:0007669"/>
    <property type="project" value="EnsemblFungi"/>
</dbReference>
<keyword evidence="3 11" id="KW-0678">Repressor</keyword>
<comment type="subcellular location">
    <subcellularLocation>
        <location evidence="1 11">Nucleus</location>
    </subcellularLocation>
</comment>
<dbReference type="InterPro" id="IPR015943">
    <property type="entry name" value="WD40/YVTN_repeat-like_dom_sf"/>
</dbReference>
<dbReference type="Pfam" id="PF09453">
    <property type="entry name" value="HIRA_B"/>
    <property type="match status" value="1"/>
</dbReference>